<reference evidence="1 2" key="1">
    <citation type="submission" date="2022-05" db="EMBL/GenBank/DDBJ databases">
        <authorList>
            <consortium name="Genoscope - CEA"/>
            <person name="William W."/>
        </authorList>
    </citation>
    <scope>NUCLEOTIDE SEQUENCE [LARGE SCALE GENOMIC DNA]</scope>
</reference>
<dbReference type="Proteomes" id="UP001159428">
    <property type="component" value="Unassembled WGS sequence"/>
</dbReference>
<gene>
    <name evidence="1" type="ORF">PMEA_00032111</name>
</gene>
<evidence type="ECO:0000313" key="2">
    <source>
        <dbReference type="Proteomes" id="UP001159428"/>
    </source>
</evidence>
<evidence type="ECO:0000313" key="1">
    <source>
        <dbReference type="EMBL" id="CAH3159751.1"/>
    </source>
</evidence>
<dbReference type="InterPro" id="IPR005299">
    <property type="entry name" value="MeTrfase_7"/>
</dbReference>
<sequence>MPLMYACVKELRNLYGNELEIHINYEDRPENDYNSIFYNLQGLLPISSSYLRDFPNVFVSATGTSFYEQCFPSESINMGLSFLAVQWLRKKPCNLKKVLLHCFSEVLEERDMFTKQAEKDWEQFLLMRAKELTKGAKHAVLALIIGCAHGEETESSVSALDMYKLLYNVWENMEKDKIISKKDMEEMTIPEYYRTREELLKPFLSDASPVRNAGLNLVSVGLKEFPLPEKAMWESTGNAKACARLMTEQTRA</sequence>
<dbReference type="AlphaFoldDB" id="A0AAU9XWB2"/>
<dbReference type="Pfam" id="PF03492">
    <property type="entry name" value="Methyltransf_7"/>
    <property type="match status" value="1"/>
</dbReference>
<dbReference type="GO" id="GO:0008168">
    <property type="term" value="F:methyltransferase activity"/>
    <property type="evidence" value="ECO:0007669"/>
    <property type="project" value="InterPro"/>
</dbReference>
<dbReference type="InterPro" id="IPR029063">
    <property type="entry name" value="SAM-dependent_MTases_sf"/>
</dbReference>
<protein>
    <submittedName>
        <fullName evidence="1">Uncharacterized protein</fullName>
    </submittedName>
</protein>
<organism evidence="1 2">
    <name type="scientific">Pocillopora meandrina</name>
    <dbReference type="NCBI Taxonomy" id="46732"/>
    <lineage>
        <taxon>Eukaryota</taxon>
        <taxon>Metazoa</taxon>
        <taxon>Cnidaria</taxon>
        <taxon>Anthozoa</taxon>
        <taxon>Hexacorallia</taxon>
        <taxon>Scleractinia</taxon>
        <taxon>Astrocoeniina</taxon>
        <taxon>Pocilloporidae</taxon>
        <taxon>Pocillopora</taxon>
    </lineage>
</organism>
<accession>A0AAU9XWB2</accession>
<proteinExistence type="predicted"/>
<dbReference type="SUPFAM" id="SSF53335">
    <property type="entry name" value="S-adenosyl-L-methionine-dependent methyltransferases"/>
    <property type="match status" value="1"/>
</dbReference>
<name>A0AAU9XWB2_9CNID</name>
<dbReference type="PANTHER" id="PTHR31009">
    <property type="entry name" value="S-ADENOSYL-L-METHIONINE:CARBOXYL METHYLTRANSFERASE FAMILY PROTEIN"/>
    <property type="match status" value="1"/>
</dbReference>
<dbReference type="EMBL" id="CALNXJ010000072">
    <property type="protein sequence ID" value="CAH3159751.1"/>
    <property type="molecule type" value="Genomic_DNA"/>
</dbReference>
<comment type="caution">
    <text evidence="1">The sequence shown here is derived from an EMBL/GenBank/DDBJ whole genome shotgun (WGS) entry which is preliminary data.</text>
</comment>
<keyword evidence="2" id="KW-1185">Reference proteome</keyword>
<dbReference type="Gene3D" id="3.40.50.150">
    <property type="entry name" value="Vaccinia Virus protein VP39"/>
    <property type="match status" value="1"/>
</dbReference>